<evidence type="ECO:0000256" key="18">
    <source>
        <dbReference type="RuleBase" id="RU003403"/>
    </source>
</evidence>
<keyword evidence="12 18" id="KW-1133">Transmembrane helix</keyword>
<keyword evidence="8 18" id="KW-0812">Transmembrane</keyword>
<feature type="domain" description="NADH:quinone oxidoreductase/Mrp antiporter transmembrane" evidence="19">
    <location>
        <begin position="22"/>
        <end position="278"/>
    </location>
</feature>
<keyword evidence="10 18" id="KW-1278">Translocase</keyword>
<dbReference type="AlphaFoldDB" id="A0A978B0K3"/>
<dbReference type="PANTHER" id="PTHR46552">
    <property type="entry name" value="NADH-UBIQUINONE OXIDOREDUCTASE CHAIN 2"/>
    <property type="match status" value="1"/>
</dbReference>
<proteinExistence type="inferred from homology"/>
<dbReference type="InterPro" id="IPR001750">
    <property type="entry name" value="ND/Mrp_TM"/>
</dbReference>
<feature type="transmembrane region" description="Helical" evidence="18">
    <location>
        <begin position="58"/>
        <end position="80"/>
    </location>
</feature>
<dbReference type="GO" id="GO:0008137">
    <property type="term" value="F:NADH dehydrogenase (ubiquinone) activity"/>
    <property type="evidence" value="ECO:0007669"/>
    <property type="project" value="UniProtKB-EC"/>
</dbReference>
<feature type="transmembrane region" description="Helical" evidence="18">
    <location>
        <begin position="269"/>
        <end position="291"/>
    </location>
</feature>
<evidence type="ECO:0000256" key="4">
    <source>
        <dbReference type="ARBA" id="ARBA00012944"/>
    </source>
</evidence>
<evidence type="ECO:0000256" key="17">
    <source>
        <dbReference type="ARBA" id="ARBA00049551"/>
    </source>
</evidence>
<dbReference type="PRINTS" id="PR01436">
    <property type="entry name" value="NADHDHGNASE2"/>
</dbReference>
<name>A0A978B0K3_9CUCU</name>
<organism evidence="20">
    <name type="scientific">Anaedus unidentatus</name>
    <dbReference type="NCBI Taxonomy" id="2984367"/>
    <lineage>
        <taxon>Eukaryota</taxon>
        <taxon>Metazoa</taxon>
        <taxon>Ecdysozoa</taxon>
        <taxon>Arthropoda</taxon>
        <taxon>Hexapoda</taxon>
        <taxon>Insecta</taxon>
        <taxon>Pterygota</taxon>
        <taxon>Neoptera</taxon>
        <taxon>Endopterygota</taxon>
        <taxon>Coleoptera</taxon>
        <taxon>Polyphaga</taxon>
        <taxon>Cucujiformia</taxon>
        <taxon>Tenebrionidae</taxon>
        <taxon>Anaedus</taxon>
    </lineage>
</organism>
<keyword evidence="6" id="KW-0813">Transport</keyword>
<evidence type="ECO:0000256" key="11">
    <source>
        <dbReference type="ARBA" id="ARBA00022982"/>
    </source>
</evidence>
<dbReference type="CTD" id="4536"/>
<keyword evidence="13 18" id="KW-0520">NAD</keyword>
<comment type="similarity">
    <text evidence="3 18">Belongs to the complex I subunit 2 family.</text>
</comment>
<keyword evidence="11 18" id="KW-0249">Electron transport</keyword>
<keyword evidence="15 18" id="KW-0496">Mitochondrion</keyword>
<feature type="transmembrane region" description="Helical" evidence="18">
    <location>
        <begin position="197"/>
        <end position="216"/>
    </location>
</feature>
<evidence type="ECO:0000256" key="10">
    <source>
        <dbReference type="ARBA" id="ARBA00022967"/>
    </source>
</evidence>
<keyword evidence="16 18" id="KW-0472">Membrane</keyword>
<evidence type="ECO:0000256" key="9">
    <source>
        <dbReference type="ARBA" id="ARBA00022792"/>
    </source>
</evidence>
<comment type="subcellular location">
    <subcellularLocation>
        <location evidence="2 18">Mitochondrion inner membrane</location>
        <topology evidence="2 18">Multi-pass membrane protein</topology>
    </subcellularLocation>
</comment>
<feature type="transmembrane region" description="Helical" evidence="18">
    <location>
        <begin position="173"/>
        <end position="191"/>
    </location>
</feature>
<keyword evidence="7 18" id="KW-0679">Respiratory chain</keyword>
<dbReference type="EC" id="7.1.1.2" evidence="4 18"/>
<reference evidence="20" key="1">
    <citation type="submission" date="2022-04" db="EMBL/GenBank/DDBJ databases">
        <title>Characterization of the complete mitochondrial genome of four lagriine species (Coleoptera: Tenebrionidae) and phylogenetic analysis.</title>
        <authorList>
            <person name="Wei Z."/>
        </authorList>
    </citation>
    <scope>NUCLEOTIDE SEQUENCE</scope>
</reference>
<dbReference type="EMBL" id="ON303730">
    <property type="protein sequence ID" value="UYB79069.1"/>
    <property type="molecule type" value="Genomic_DNA"/>
</dbReference>
<evidence type="ECO:0000256" key="5">
    <source>
        <dbReference type="ARBA" id="ARBA00021008"/>
    </source>
</evidence>
<accession>A0A978B0K3</accession>
<feature type="transmembrane region" description="Helical" evidence="18">
    <location>
        <begin position="92"/>
        <end position="113"/>
    </location>
</feature>
<dbReference type="GO" id="GO:0005743">
    <property type="term" value="C:mitochondrial inner membrane"/>
    <property type="evidence" value="ECO:0007669"/>
    <property type="project" value="UniProtKB-SubCell"/>
</dbReference>
<evidence type="ECO:0000256" key="6">
    <source>
        <dbReference type="ARBA" id="ARBA00022448"/>
    </source>
</evidence>
<keyword evidence="14 18" id="KW-0830">Ubiquinone</keyword>
<evidence type="ECO:0000256" key="14">
    <source>
        <dbReference type="ARBA" id="ARBA00023075"/>
    </source>
</evidence>
<evidence type="ECO:0000256" key="13">
    <source>
        <dbReference type="ARBA" id="ARBA00023027"/>
    </source>
</evidence>
<protein>
    <recommendedName>
        <fullName evidence="5 18">NADH-ubiquinone oxidoreductase chain 2</fullName>
        <ecNumber evidence="4 18">7.1.1.2</ecNumber>
    </recommendedName>
</protein>
<evidence type="ECO:0000256" key="3">
    <source>
        <dbReference type="ARBA" id="ARBA00007012"/>
    </source>
</evidence>
<dbReference type="RefSeq" id="YP_010535857.1">
    <property type="nucleotide sequence ID" value="NC_067935.1"/>
</dbReference>
<dbReference type="GO" id="GO:0006120">
    <property type="term" value="P:mitochondrial electron transport, NADH to ubiquinone"/>
    <property type="evidence" value="ECO:0007669"/>
    <property type="project" value="InterPro"/>
</dbReference>
<evidence type="ECO:0000256" key="12">
    <source>
        <dbReference type="ARBA" id="ARBA00022989"/>
    </source>
</evidence>
<evidence type="ECO:0000259" key="19">
    <source>
        <dbReference type="Pfam" id="PF00361"/>
    </source>
</evidence>
<sequence length="331" mass="37819">MKIYKAMFMNMVILGTLVTATAYSWMSMWMGLEINLMSIIPILSSCKSPKSAEASLKYFITQAIASLLLLMSIILLMFLSNQLNINPKSYPIWMLNTALLIKMGAAPFHFWFPEVLNGLSWMNCLTMMTWQKIAPMIILMNSLMNTMLISFSVISSSIISVLLILNQTSMRKIMAYSSINHMAWMLASLMISTNLWTIYFSIYSLMNIGLILMFNLNTIKLINQLLSLKYSMEKMTFSILFLALAGLPPTLGFMPKWLIIQWLSSNELFILGFILILSSIATLFIYMSLMITSLTTYNWQTKQKKSNFSHNYLSMIFMMGLTISTLLSNMI</sequence>
<gene>
    <name evidence="20" type="primary">ND2</name>
</gene>
<evidence type="ECO:0000256" key="2">
    <source>
        <dbReference type="ARBA" id="ARBA00004448"/>
    </source>
</evidence>
<feature type="transmembrane region" description="Helical" evidence="18">
    <location>
        <begin position="312"/>
        <end position="330"/>
    </location>
</feature>
<feature type="transmembrane region" description="Helical" evidence="18">
    <location>
        <begin position="133"/>
        <end position="166"/>
    </location>
</feature>
<feature type="transmembrane region" description="Helical" evidence="18">
    <location>
        <begin position="237"/>
        <end position="263"/>
    </location>
</feature>
<geneLocation type="mitochondrion" evidence="20"/>
<dbReference type="InterPro" id="IPR050175">
    <property type="entry name" value="Complex_I_Subunit_2"/>
</dbReference>
<comment type="function">
    <text evidence="18">Core subunit of the mitochondrial membrane respiratory chain NADH dehydrogenase (Complex I) which catalyzes electron transfer from NADH through the respiratory chain, using ubiquinone as an electron acceptor. Essential for the catalytic activity and assembly of complex I.</text>
</comment>
<evidence type="ECO:0000256" key="16">
    <source>
        <dbReference type="ARBA" id="ARBA00023136"/>
    </source>
</evidence>
<evidence type="ECO:0000256" key="7">
    <source>
        <dbReference type="ARBA" id="ARBA00022660"/>
    </source>
</evidence>
<keyword evidence="9 18" id="KW-0999">Mitochondrion inner membrane</keyword>
<dbReference type="GeneID" id="76345563"/>
<comment type="function">
    <text evidence="1">Core subunit of the mitochondrial membrane respiratory chain NADH dehydrogenase (Complex I) that is believed to belong to the minimal assembly required for catalysis. Complex I functions in the transfer of electrons from NADH to the respiratory chain. The immediate electron acceptor for the enzyme is believed to be ubiquinone.</text>
</comment>
<comment type="catalytic activity">
    <reaction evidence="17 18">
        <text>a ubiquinone + NADH + 5 H(+)(in) = a ubiquinol + NAD(+) + 4 H(+)(out)</text>
        <dbReference type="Rhea" id="RHEA:29091"/>
        <dbReference type="Rhea" id="RHEA-COMP:9565"/>
        <dbReference type="Rhea" id="RHEA-COMP:9566"/>
        <dbReference type="ChEBI" id="CHEBI:15378"/>
        <dbReference type="ChEBI" id="CHEBI:16389"/>
        <dbReference type="ChEBI" id="CHEBI:17976"/>
        <dbReference type="ChEBI" id="CHEBI:57540"/>
        <dbReference type="ChEBI" id="CHEBI:57945"/>
        <dbReference type="EC" id="7.1.1.2"/>
    </reaction>
</comment>
<dbReference type="PANTHER" id="PTHR46552:SF1">
    <property type="entry name" value="NADH-UBIQUINONE OXIDOREDUCTASE CHAIN 2"/>
    <property type="match status" value="1"/>
</dbReference>
<evidence type="ECO:0000313" key="20">
    <source>
        <dbReference type="EMBL" id="UYB79069.1"/>
    </source>
</evidence>
<evidence type="ECO:0000256" key="8">
    <source>
        <dbReference type="ARBA" id="ARBA00022692"/>
    </source>
</evidence>
<dbReference type="InterPro" id="IPR003917">
    <property type="entry name" value="NADH_UbQ_OxRdtase_chain2"/>
</dbReference>
<evidence type="ECO:0000256" key="15">
    <source>
        <dbReference type="ARBA" id="ARBA00023128"/>
    </source>
</evidence>
<evidence type="ECO:0000256" key="1">
    <source>
        <dbReference type="ARBA" id="ARBA00003257"/>
    </source>
</evidence>
<dbReference type="Pfam" id="PF00361">
    <property type="entry name" value="Proton_antipo_M"/>
    <property type="match status" value="1"/>
</dbReference>